<feature type="compositionally biased region" description="Low complexity" evidence="1">
    <location>
        <begin position="554"/>
        <end position="579"/>
    </location>
</feature>
<dbReference type="OrthoDB" id="9111418at2"/>
<evidence type="ECO:0000313" key="3">
    <source>
        <dbReference type="EMBL" id="APE36914.1"/>
    </source>
</evidence>
<feature type="compositionally biased region" description="Low complexity" evidence="1">
    <location>
        <begin position="316"/>
        <end position="332"/>
    </location>
</feature>
<feature type="compositionally biased region" description="Polar residues" evidence="1">
    <location>
        <begin position="515"/>
        <end position="526"/>
    </location>
</feature>
<proteinExistence type="predicted"/>
<evidence type="ECO:0000256" key="1">
    <source>
        <dbReference type="SAM" id="MobiDB-lite"/>
    </source>
</evidence>
<keyword evidence="4" id="KW-1185">Reference proteome</keyword>
<evidence type="ECO:0000313" key="4">
    <source>
        <dbReference type="Proteomes" id="UP000183810"/>
    </source>
</evidence>
<dbReference type="KEGG" id="nsl:BOX37_26610"/>
<feature type="compositionally biased region" description="Polar residues" evidence="1">
    <location>
        <begin position="258"/>
        <end position="267"/>
    </location>
</feature>
<feature type="region of interest" description="Disordered" evidence="1">
    <location>
        <begin position="243"/>
        <end position="602"/>
    </location>
</feature>
<dbReference type="Pfam" id="PF25547">
    <property type="entry name" value="WXG100_2"/>
    <property type="match status" value="1"/>
</dbReference>
<protein>
    <recommendedName>
        <fullName evidence="2">Outer membrane channel protein CpnT-like N-terminal domain-containing protein</fullName>
    </recommendedName>
</protein>
<organism evidence="3 4">
    <name type="scientific">Nocardia mangyaensis</name>
    <dbReference type="NCBI Taxonomy" id="2213200"/>
    <lineage>
        <taxon>Bacteria</taxon>
        <taxon>Bacillati</taxon>
        <taxon>Actinomycetota</taxon>
        <taxon>Actinomycetes</taxon>
        <taxon>Mycobacteriales</taxon>
        <taxon>Nocardiaceae</taxon>
        <taxon>Nocardia</taxon>
    </lineage>
</organism>
<feature type="compositionally biased region" description="Polar residues" evidence="1">
    <location>
        <begin position="446"/>
        <end position="457"/>
    </location>
</feature>
<dbReference type="Proteomes" id="UP000183810">
    <property type="component" value="Chromosome"/>
</dbReference>
<feature type="compositionally biased region" description="Polar residues" evidence="1">
    <location>
        <begin position="288"/>
        <end position="302"/>
    </location>
</feature>
<dbReference type="RefSeq" id="WP_071930099.1">
    <property type="nucleotide sequence ID" value="NZ_CP018082.1"/>
</dbReference>
<name>A0A1J0VY49_9NOCA</name>
<dbReference type="AlphaFoldDB" id="A0A1J0VY49"/>
<feature type="domain" description="Outer membrane channel protein CpnT-like N-terminal" evidence="2">
    <location>
        <begin position="19"/>
        <end position="143"/>
    </location>
</feature>
<feature type="compositionally biased region" description="Polar residues" evidence="1">
    <location>
        <begin position="333"/>
        <end position="354"/>
    </location>
</feature>
<accession>A0A1J0VY49</accession>
<reference evidence="3" key="1">
    <citation type="submission" date="2016-11" db="EMBL/GenBank/DDBJ databases">
        <authorList>
            <person name="Jaros S."/>
            <person name="Januszkiewicz K."/>
            <person name="Wedrychowicz H."/>
        </authorList>
    </citation>
    <scope>NUCLEOTIDE SEQUENCE [LARGE SCALE GENOMIC DNA]</scope>
    <source>
        <strain evidence="3">Y48</strain>
    </source>
</reference>
<evidence type="ECO:0000259" key="2">
    <source>
        <dbReference type="Pfam" id="PF25547"/>
    </source>
</evidence>
<feature type="compositionally biased region" description="Low complexity" evidence="1">
    <location>
        <begin position="427"/>
        <end position="445"/>
    </location>
</feature>
<dbReference type="EMBL" id="CP018082">
    <property type="protein sequence ID" value="APE36914.1"/>
    <property type="molecule type" value="Genomic_DNA"/>
</dbReference>
<sequence length="602" mass="61380">MAIQIPSEVALFLNFLGFPYPDINEDHVRELADQVRVFAEKVQNTHTEATGVINDMGSVYSGYSYEQLVTVWAHMSATNMADLDQACTVVATALDAAAIVIVSVKVAVLTELAALAVAYATAMSAAVATSGLSAAMGPAITAAARRLLVAMEQTLLSYLLAEVIVRAVEPLEDTVARVVNGFAYESTRRALGVPLAPEHAPTLHIDPDEVLRYTRVLDDHASDITQHAEDFANSIADLDFTTTDSGSNDGAGVPRSWATPSLDQPTGSLPPNPGTEPRYDDGPAITAPPTTMGSPTTQQAVNGKTELAGTPPPVSAAPASASESPAQNPSESTPDSTGRTQQPTEASQQPTGTPDQRHTGAPGGQHLDTPDHRISADGGGNTAGPARAVPALSDPVGAEVRSDREQDVRTTASMPTAPASDPAAPRGLGSSSGTTISTGSPLSTSASADNQTTSSAIGNPAPAAGGSTQPSPRGTPWTRAAKPAGSSTTPPKPGSVDATAAQSPRSPSERPPITTPWSKTRPTTVTPARISAPESTRPAPNVALPPNVPGAEKTGPGTPTPSSAAPAPPVAADQQAAAPNRDDAPAGPPTVTAPEHSTPKST</sequence>
<gene>
    <name evidence="3" type="ORF">BOX37_26610</name>
</gene>
<dbReference type="InterPro" id="IPR057746">
    <property type="entry name" value="CpnT-like_N"/>
</dbReference>